<evidence type="ECO:0000256" key="5">
    <source>
        <dbReference type="ARBA" id="ARBA00023136"/>
    </source>
</evidence>
<feature type="transmembrane region" description="Helical" evidence="6">
    <location>
        <begin position="430"/>
        <end position="450"/>
    </location>
</feature>
<reference evidence="9" key="1">
    <citation type="submission" date="2011-11" db="EMBL/GenBank/DDBJ databases">
        <title>Complete sequence of Desulfosporosinus orientis DSM 765.</title>
        <authorList>
            <person name="Lucas S."/>
            <person name="Han J."/>
            <person name="Lapidus A."/>
            <person name="Cheng J.-F."/>
            <person name="Goodwin L."/>
            <person name="Pitluck S."/>
            <person name="Peters L."/>
            <person name="Ovchinnikova G."/>
            <person name="Teshima H."/>
            <person name="Detter J.C."/>
            <person name="Han C."/>
            <person name="Tapia R."/>
            <person name="Land M."/>
            <person name="Hauser L."/>
            <person name="Kyrpides N."/>
            <person name="Ivanova N."/>
            <person name="Pagani I."/>
            <person name="Pester M."/>
            <person name="Spring S."/>
            <person name="Ollivier B."/>
            <person name="Rattei T."/>
            <person name="Klenk H.-P."/>
            <person name="Wagner M."/>
            <person name="Loy A."/>
            <person name="Woyke T."/>
        </authorList>
    </citation>
    <scope>NUCLEOTIDE SEQUENCE [LARGE SCALE GENOMIC DNA]</scope>
    <source>
        <strain evidence="9">ATCC 19365 / DSM 765 / NCIMB 8382 / VKM B-1628</strain>
    </source>
</reference>
<keyword evidence="3 6" id="KW-0812">Transmembrane</keyword>
<dbReference type="AlphaFoldDB" id="G7W615"/>
<dbReference type="InterPro" id="IPR036259">
    <property type="entry name" value="MFS_trans_sf"/>
</dbReference>
<feature type="transmembrane region" description="Helical" evidence="6">
    <location>
        <begin position="21"/>
        <end position="40"/>
    </location>
</feature>
<dbReference type="InterPro" id="IPR011701">
    <property type="entry name" value="MFS"/>
</dbReference>
<keyword evidence="9" id="KW-1185">Reference proteome</keyword>
<dbReference type="SUPFAM" id="SSF103473">
    <property type="entry name" value="MFS general substrate transporter"/>
    <property type="match status" value="1"/>
</dbReference>
<dbReference type="InterPro" id="IPR020846">
    <property type="entry name" value="MFS_dom"/>
</dbReference>
<reference evidence="8 9" key="2">
    <citation type="journal article" date="2012" name="J. Bacteriol.">
        <title>Complete genome sequences of Desulfosporosinus orientis DSM765T, Desulfosporosinus youngiae DSM17734T, Desulfosporosinus meridiei DSM13257T, and Desulfosporosinus acidiphilus DSM22704T.</title>
        <authorList>
            <person name="Pester M."/>
            <person name="Brambilla E."/>
            <person name="Alazard D."/>
            <person name="Rattei T."/>
            <person name="Weinmaier T."/>
            <person name="Han J."/>
            <person name="Lucas S."/>
            <person name="Lapidus A."/>
            <person name="Cheng J.F."/>
            <person name="Goodwin L."/>
            <person name="Pitluck S."/>
            <person name="Peters L."/>
            <person name="Ovchinnikova G."/>
            <person name="Teshima H."/>
            <person name="Detter J.C."/>
            <person name="Han C.S."/>
            <person name="Tapia R."/>
            <person name="Land M.L."/>
            <person name="Hauser L."/>
            <person name="Kyrpides N.C."/>
            <person name="Ivanova N.N."/>
            <person name="Pagani I."/>
            <person name="Huntmann M."/>
            <person name="Wei C.L."/>
            <person name="Davenport K.W."/>
            <person name="Daligault H."/>
            <person name="Chain P.S."/>
            <person name="Chen A."/>
            <person name="Mavromatis K."/>
            <person name="Markowitz V."/>
            <person name="Szeto E."/>
            <person name="Mikhailova N."/>
            <person name="Pati A."/>
            <person name="Wagner M."/>
            <person name="Woyke T."/>
            <person name="Ollivier B."/>
            <person name="Klenk H.P."/>
            <person name="Spring S."/>
            <person name="Loy A."/>
        </authorList>
    </citation>
    <scope>NUCLEOTIDE SEQUENCE [LARGE SCALE GENOMIC DNA]</scope>
    <source>
        <strain evidence="9">ATCC 19365 / DSM 765 / NCIMB 8382 / VKM B-1628</strain>
    </source>
</reference>
<dbReference type="OrthoDB" id="9787026at2"/>
<dbReference type="GO" id="GO:0005886">
    <property type="term" value="C:plasma membrane"/>
    <property type="evidence" value="ECO:0007669"/>
    <property type="project" value="UniProtKB-SubCell"/>
</dbReference>
<evidence type="ECO:0000256" key="4">
    <source>
        <dbReference type="ARBA" id="ARBA00022989"/>
    </source>
</evidence>
<accession>G7W615</accession>
<dbReference type="PANTHER" id="PTHR23511:SF34">
    <property type="entry name" value="SYNAPTIC VESICLE GLYCOPROTEIN 2"/>
    <property type="match status" value="1"/>
</dbReference>
<dbReference type="eggNOG" id="COG0477">
    <property type="taxonomic scope" value="Bacteria"/>
</dbReference>
<dbReference type="RefSeq" id="WP_014184210.1">
    <property type="nucleotide sequence ID" value="NC_016584.1"/>
</dbReference>
<evidence type="ECO:0000259" key="7">
    <source>
        <dbReference type="PROSITE" id="PS50850"/>
    </source>
</evidence>
<protein>
    <submittedName>
        <fullName evidence="8">Arabinose efflux permease family protein</fullName>
    </submittedName>
</protein>
<dbReference type="Proteomes" id="UP000006346">
    <property type="component" value="Chromosome"/>
</dbReference>
<gene>
    <name evidence="8" type="ordered locus">Desor_1752</name>
</gene>
<name>G7W615_DESOD</name>
<dbReference type="EMBL" id="CP003108">
    <property type="protein sequence ID" value="AET67391.1"/>
    <property type="molecule type" value="Genomic_DNA"/>
</dbReference>
<dbReference type="KEGG" id="dor:Desor_1752"/>
<dbReference type="CDD" id="cd17316">
    <property type="entry name" value="MFS_SV2_like"/>
    <property type="match status" value="1"/>
</dbReference>
<feature type="transmembrane region" description="Helical" evidence="6">
    <location>
        <begin position="364"/>
        <end position="388"/>
    </location>
</feature>
<evidence type="ECO:0000256" key="6">
    <source>
        <dbReference type="SAM" id="Phobius"/>
    </source>
</evidence>
<feature type="transmembrane region" description="Helical" evidence="6">
    <location>
        <begin position="273"/>
        <end position="293"/>
    </location>
</feature>
<dbReference type="PATRIC" id="fig|768706.3.peg.1757"/>
<feature type="transmembrane region" description="Helical" evidence="6">
    <location>
        <begin position="154"/>
        <end position="176"/>
    </location>
</feature>
<proteinExistence type="predicted"/>
<feature type="transmembrane region" description="Helical" evidence="6">
    <location>
        <begin position="400"/>
        <end position="424"/>
    </location>
</feature>
<feature type="transmembrane region" description="Helical" evidence="6">
    <location>
        <begin position="313"/>
        <end position="334"/>
    </location>
</feature>
<keyword evidence="5 6" id="KW-0472">Membrane</keyword>
<dbReference type="PANTHER" id="PTHR23511">
    <property type="entry name" value="SYNAPTIC VESICLE GLYCOPROTEIN 2"/>
    <property type="match status" value="1"/>
</dbReference>
<dbReference type="STRING" id="768706.Desor_1752"/>
<feature type="transmembrane region" description="Helical" evidence="6">
    <location>
        <begin position="60"/>
        <end position="84"/>
    </location>
</feature>
<sequence>MSDSCPATRERIKVSYRLERLPSSSYHVFLTFLLIVAWFIESIDLGGMGYLLPVLGQHFNLPPSMMGLVASISFAGMFVGSIFSGSLSDKFGRKKILMAAMAFWGTAGALLSIAWSVESLLAFRFLLGVGLGAQVPIGITMLSELVPSQSRGKYLSFYQAFLPLGIAAAGLTTYVLLPKFGWQVVFLAEALPALWFLVIWKYLPESARWLESKGRYREADEVAREMEEQVEKSIGRTLPPIEDLVRSLGEGEKESAAGKEVRQGLSELLSRHYLTRLVMSGVLMFTTMAAYYGLSMWLSALLVAKGFSVTKSIGFVSLIALGGIPAYLLVTYLVETAGRKWASVITIVAMAVSAYAYGSAATVVLVIVLGLIYQFFQFGMTMVNNVYIPELWPTPLRGTGTGFAFGIGRVGAFLGPMVLGIVMGAYGPHAVFMCSSGLLLFGAFVVLVLGPETKGQIF</sequence>
<feature type="transmembrane region" description="Helical" evidence="6">
    <location>
        <begin position="121"/>
        <end position="142"/>
    </location>
</feature>
<evidence type="ECO:0000256" key="1">
    <source>
        <dbReference type="ARBA" id="ARBA00004651"/>
    </source>
</evidence>
<evidence type="ECO:0000313" key="9">
    <source>
        <dbReference type="Proteomes" id="UP000006346"/>
    </source>
</evidence>
<feature type="transmembrane region" description="Helical" evidence="6">
    <location>
        <begin position="96"/>
        <end position="115"/>
    </location>
</feature>
<evidence type="ECO:0000313" key="8">
    <source>
        <dbReference type="EMBL" id="AET67391.1"/>
    </source>
</evidence>
<organism evidence="8 9">
    <name type="scientific">Desulfosporosinus orientis (strain ATCC 19365 / DSM 765 / NCIMB 8382 / VKM B-1628 / Singapore I)</name>
    <name type="common">Desulfotomaculum orientis</name>
    <dbReference type="NCBI Taxonomy" id="768706"/>
    <lineage>
        <taxon>Bacteria</taxon>
        <taxon>Bacillati</taxon>
        <taxon>Bacillota</taxon>
        <taxon>Clostridia</taxon>
        <taxon>Eubacteriales</taxon>
        <taxon>Desulfitobacteriaceae</taxon>
        <taxon>Desulfosporosinus</taxon>
    </lineage>
</organism>
<dbReference type="Pfam" id="PF07690">
    <property type="entry name" value="MFS_1"/>
    <property type="match status" value="1"/>
</dbReference>
<evidence type="ECO:0000256" key="3">
    <source>
        <dbReference type="ARBA" id="ARBA00022692"/>
    </source>
</evidence>
<keyword evidence="4 6" id="KW-1133">Transmembrane helix</keyword>
<feature type="transmembrane region" description="Helical" evidence="6">
    <location>
        <begin position="182"/>
        <end position="203"/>
    </location>
</feature>
<keyword evidence="2" id="KW-0813">Transport</keyword>
<dbReference type="PROSITE" id="PS50850">
    <property type="entry name" value="MFS"/>
    <property type="match status" value="1"/>
</dbReference>
<dbReference type="Gene3D" id="1.20.1250.20">
    <property type="entry name" value="MFS general substrate transporter like domains"/>
    <property type="match status" value="1"/>
</dbReference>
<dbReference type="HOGENOM" id="CLU_001265_46_6_9"/>
<comment type="subcellular location">
    <subcellularLocation>
        <location evidence="1">Cell membrane</location>
        <topology evidence="1">Multi-pass membrane protein</topology>
    </subcellularLocation>
</comment>
<evidence type="ECO:0000256" key="2">
    <source>
        <dbReference type="ARBA" id="ARBA00022448"/>
    </source>
</evidence>
<dbReference type="GO" id="GO:0022857">
    <property type="term" value="F:transmembrane transporter activity"/>
    <property type="evidence" value="ECO:0007669"/>
    <property type="project" value="InterPro"/>
</dbReference>
<feature type="domain" description="Major facilitator superfamily (MFS) profile" evidence="7">
    <location>
        <begin position="30"/>
        <end position="454"/>
    </location>
</feature>